<evidence type="ECO:0000256" key="9">
    <source>
        <dbReference type="PIRSR" id="PIRSR006356-1"/>
    </source>
</evidence>
<name>A0A919NX60_9ACTN</name>
<dbReference type="AlphaFoldDB" id="A0A919NX60"/>
<sequence length="409" mass="44550">MPQHGVYSEVGTLRKVLVCAPGLAHRRLTPTNADDLLFDDVMWVESAQRDHADFVNKLRERGVEVVELHDLLAQTLAVPGAREWLLTRKITPNEVGWGLVDDTLDFLSSLGDRPLAEFLIGGLATSDVPFRSNYVSLARESTGAREYLMPPLPNTLYTRDTTCWLYGGLTLNPLYWPARHDETLLMKAIYQFHPDFTGATVWWGDPELPWGQATFEGGDVMPVGNGVVLVGMSERTSRQAITQVASALFAAGAAEQVVVAGMPKLRAAMHLDTVFTFADLDVVTLYPGIVDGIHSFTLRPGSSSGLDVTDEGSRPFVDVVASSLGLSSLRVIETGGDVYASERQQWDSGNNAVALEPGVVFTYDRNTKTNTLLRKAGMEVITIVGAELGRGRGGGHCMTCPLIRDAVKF</sequence>
<dbReference type="PRINTS" id="PR01466">
    <property type="entry name" value="ARGDEIMINASE"/>
</dbReference>
<evidence type="ECO:0000256" key="5">
    <source>
        <dbReference type="ARBA" id="ARBA00022503"/>
    </source>
</evidence>
<dbReference type="NCBIfam" id="NF002381">
    <property type="entry name" value="PRK01388.1"/>
    <property type="match status" value="1"/>
</dbReference>
<dbReference type="RefSeq" id="WP_203813671.1">
    <property type="nucleotide sequence ID" value="NZ_BOMY01000054.1"/>
</dbReference>
<dbReference type="GO" id="GO:0005737">
    <property type="term" value="C:cytoplasm"/>
    <property type="evidence" value="ECO:0007669"/>
    <property type="project" value="UniProtKB-SubCell"/>
</dbReference>
<evidence type="ECO:0000256" key="6">
    <source>
        <dbReference type="ARBA" id="ARBA00022801"/>
    </source>
</evidence>
<evidence type="ECO:0000313" key="11">
    <source>
        <dbReference type="Proteomes" id="UP000623608"/>
    </source>
</evidence>
<keyword evidence="6 8" id="KW-0378">Hydrolase</keyword>
<dbReference type="Pfam" id="PF02274">
    <property type="entry name" value="ADI"/>
    <property type="match status" value="1"/>
</dbReference>
<dbReference type="PANTHER" id="PTHR47271:SF3">
    <property type="entry name" value="ARGININE DEIMINASE"/>
    <property type="match status" value="1"/>
</dbReference>
<dbReference type="SUPFAM" id="SSF55909">
    <property type="entry name" value="Pentein"/>
    <property type="match status" value="1"/>
</dbReference>
<accession>A0A919NX60</accession>
<dbReference type="EMBL" id="BOMY01000054">
    <property type="protein sequence ID" value="GIF25860.1"/>
    <property type="molecule type" value="Genomic_DNA"/>
</dbReference>
<evidence type="ECO:0000256" key="3">
    <source>
        <dbReference type="ARBA" id="ARBA00010206"/>
    </source>
</evidence>
<dbReference type="GO" id="GO:0019546">
    <property type="term" value="P:L-arginine deiminase pathway"/>
    <property type="evidence" value="ECO:0007669"/>
    <property type="project" value="TreeGrafter"/>
</dbReference>
<gene>
    <name evidence="10" type="primary">arcA_3</name>
    <name evidence="8" type="synonym">arcA</name>
    <name evidence="10" type="ORF">Ate02nite_85900</name>
</gene>
<organism evidence="10 11">
    <name type="scientific">Paractinoplanes tereljensis</name>
    <dbReference type="NCBI Taxonomy" id="571912"/>
    <lineage>
        <taxon>Bacteria</taxon>
        <taxon>Bacillati</taxon>
        <taxon>Actinomycetota</taxon>
        <taxon>Actinomycetes</taxon>
        <taxon>Micromonosporales</taxon>
        <taxon>Micromonosporaceae</taxon>
        <taxon>Paractinoplanes</taxon>
    </lineage>
</organism>
<keyword evidence="5 8" id="KW-0056">Arginine metabolism</keyword>
<comment type="similarity">
    <text evidence="3 8">Belongs to the arginine deiminase family.</text>
</comment>
<dbReference type="PANTHER" id="PTHR47271">
    <property type="entry name" value="ARGININE DEIMINASE"/>
    <property type="match status" value="1"/>
</dbReference>
<evidence type="ECO:0000256" key="4">
    <source>
        <dbReference type="ARBA" id="ARBA00022490"/>
    </source>
</evidence>
<evidence type="ECO:0000256" key="8">
    <source>
        <dbReference type="HAMAP-Rule" id="MF_00242"/>
    </source>
</evidence>
<dbReference type="Proteomes" id="UP000623608">
    <property type="component" value="Unassembled WGS sequence"/>
</dbReference>
<keyword evidence="4 8" id="KW-0963">Cytoplasm</keyword>
<dbReference type="EC" id="3.5.3.6" evidence="8"/>
<dbReference type="Gene3D" id="1.10.3930.10">
    <property type="entry name" value="Arginine deiminase"/>
    <property type="match status" value="1"/>
</dbReference>
<comment type="subcellular location">
    <subcellularLocation>
        <location evidence="1 8">Cytoplasm</location>
    </subcellularLocation>
</comment>
<dbReference type="GO" id="GO:0016990">
    <property type="term" value="F:arginine deiminase activity"/>
    <property type="evidence" value="ECO:0007669"/>
    <property type="project" value="UniProtKB-UniRule"/>
</dbReference>
<evidence type="ECO:0000256" key="2">
    <source>
        <dbReference type="ARBA" id="ARBA00005213"/>
    </source>
</evidence>
<feature type="active site" description="Amidino-cysteine intermediate" evidence="8 9">
    <location>
        <position position="397"/>
    </location>
</feature>
<proteinExistence type="inferred from homology"/>
<evidence type="ECO:0000256" key="1">
    <source>
        <dbReference type="ARBA" id="ARBA00004496"/>
    </source>
</evidence>
<reference evidence="10" key="1">
    <citation type="submission" date="2021-01" db="EMBL/GenBank/DDBJ databases">
        <title>Whole genome shotgun sequence of Actinoplanes tereljensis NBRC 105297.</title>
        <authorList>
            <person name="Komaki H."/>
            <person name="Tamura T."/>
        </authorList>
    </citation>
    <scope>NUCLEOTIDE SEQUENCE</scope>
    <source>
        <strain evidence="10">NBRC 105297</strain>
    </source>
</reference>
<comment type="catalytic activity">
    <reaction evidence="7 8">
        <text>L-arginine + H2O = L-citrulline + NH4(+)</text>
        <dbReference type="Rhea" id="RHEA:19597"/>
        <dbReference type="ChEBI" id="CHEBI:15377"/>
        <dbReference type="ChEBI" id="CHEBI:28938"/>
        <dbReference type="ChEBI" id="CHEBI:32682"/>
        <dbReference type="ChEBI" id="CHEBI:57743"/>
        <dbReference type="EC" id="3.5.3.6"/>
    </reaction>
</comment>
<comment type="pathway">
    <text evidence="2 8">Amino-acid degradation; L-arginine degradation via ADI pathway; carbamoyl phosphate from L-arginine: step 1/2.</text>
</comment>
<keyword evidence="11" id="KW-1185">Reference proteome</keyword>
<dbReference type="HAMAP" id="MF_00242">
    <property type="entry name" value="Arg_deiminase"/>
    <property type="match status" value="1"/>
</dbReference>
<protein>
    <recommendedName>
        <fullName evidence="8">Arginine deiminase</fullName>
        <shortName evidence="8">ADI</shortName>
        <ecNumber evidence="8">3.5.3.6</ecNumber>
    </recommendedName>
    <alternativeName>
        <fullName evidence="8">Arginine dihydrolase</fullName>
        <shortName evidence="8">AD</shortName>
    </alternativeName>
</protein>
<dbReference type="PIRSF" id="PIRSF006356">
    <property type="entry name" value="Arg_deiminase"/>
    <property type="match status" value="1"/>
</dbReference>
<dbReference type="Gene3D" id="3.75.10.10">
    <property type="entry name" value="L-arginine/glycine Amidinotransferase, Chain A"/>
    <property type="match status" value="1"/>
</dbReference>
<evidence type="ECO:0000313" key="10">
    <source>
        <dbReference type="EMBL" id="GIF25860.1"/>
    </source>
</evidence>
<comment type="caution">
    <text evidence="10">The sequence shown here is derived from an EMBL/GenBank/DDBJ whole genome shotgun (WGS) entry which is preliminary data.</text>
</comment>
<dbReference type="InterPro" id="IPR003876">
    <property type="entry name" value="Arg_deiminase"/>
</dbReference>
<evidence type="ECO:0000256" key="7">
    <source>
        <dbReference type="ARBA" id="ARBA00049429"/>
    </source>
</evidence>